<keyword evidence="3" id="KW-0540">Nuclease</keyword>
<dbReference type="PANTHER" id="PTHR34139:SF1">
    <property type="entry name" value="RNASE MJ1380-RELATED"/>
    <property type="match status" value="1"/>
</dbReference>
<evidence type="ECO:0000256" key="5">
    <source>
        <dbReference type="ARBA" id="ARBA00022801"/>
    </source>
</evidence>
<evidence type="ECO:0000313" key="8">
    <source>
        <dbReference type="Proteomes" id="UP000231056"/>
    </source>
</evidence>
<comment type="similarity">
    <text evidence="6">Belongs to the HepT RNase toxin family.</text>
</comment>
<evidence type="ECO:0000256" key="1">
    <source>
        <dbReference type="ARBA" id="ARBA00022553"/>
    </source>
</evidence>
<gene>
    <name evidence="7" type="ORF">COV58_02755</name>
</gene>
<dbReference type="InterPro" id="IPR008201">
    <property type="entry name" value="HepT-like"/>
</dbReference>
<dbReference type="AlphaFoldDB" id="A0A2M6ITY9"/>
<keyword evidence="5" id="KW-0378">Hydrolase</keyword>
<dbReference type="Gene3D" id="1.20.120.580">
    <property type="entry name" value="bsu32300-like"/>
    <property type="match status" value="1"/>
</dbReference>
<dbReference type="Proteomes" id="UP000231056">
    <property type="component" value="Unassembled WGS sequence"/>
</dbReference>
<reference evidence="7 8" key="1">
    <citation type="submission" date="2017-09" db="EMBL/GenBank/DDBJ databases">
        <title>Depth-based differentiation of microbial function through sediment-hosted aquifers and enrichment of novel symbionts in the deep terrestrial subsurface.</title>
        <authorList>
            <person name="Probst A.J."/>
            <person name="Ladd B."/>
            <person name="Jarett J.K."/>
            <person name="Geller-Mcgrath D.E."/>
            <person name="Sieber C.M."/>
            <person name="Emerson J.B."/>
            <person name="Anantharaman K."/>
            <person name="Thomas B.C."/>
            <person name="Malmstrom R."/>
            <person name="Stieglmeier M."/>
            <person name="Klingl A."/>
            <person name="Woyke T."/>
            <person name="Ryan C.M."/>
            <person name="Banfield J.F."/>
        </authorList>
    </citation>
    <scope>NUCLEOTIDE SEQUENCE [LARGE SCALE GENOMIC DNA]</scope>
    <source>
        <strain evidence="7">CG11_big_fil_rev_8_21_14_0_20_36_8</strain>
    </source>
</reference>
<keyword evidence="2" id="KW-1277">Toxin-antitoxin system</keyword>
<dbReference type="PANTHER" id="PTHR34139">
    <property type="entry name" value="UPF0331 PROTEIN MJ0127"/>
    <property type="match status" value="1"/>
</dbReference>
<evidence type="ECO:0008006" key="9">
    <source>
        <dbReference type="Google" id="ProtNLM"/>
    </source>
</evidence>
<dbReference type="InterPro" id="IPR051813">
    <property type="entry name" value="HepT_RNase_toxin"/>
</dbReference>
<dbReference type="EMBL" id="PCVM01000062">
    <property type="protein sequence ID" value="PIQ73401.1"/>
    <property type="molecule type" value="Genomic_DNA"/>
</dbReference>
<evidence type="ECO:0000313" key="7">
    <source>
        <dbReference type="EMBL" id="PIQ73401.1"/>
    </source>
</evidence>
<organism evidence="7 8">
    <name type="scientific">Candidatus Roizmanbacteria bacterium CG11_big_fil_rev_8_21_14_0_20_36_8</name>
    <dbReference type="NCBI Taxonomy" id="1974856"/>
    <lineage>
        <taxon>Bacteria</taxon>
        <taxon>Candidatus Roizmaniibacteriota</taxon>
    </lineage>
</organism>
<name>A0A2M6ITY9_9BACT</name>
<dbReference type="InterPro" id="IPR037038">
    <property type="entry name" value="HepT-like_sf"/>
</dbReference>
<dbReference type="GO" id="GO:0004540">
    <property type="term" value="F:RNA nuclease activity"/>
    <property type="evidence" value="ECO:0007669"/>
    <property type="project" value="InterPro"/>
</dbReference>
<dbReference type="Pfam" id="PF01934">
    <property type="entry name" value="HepT-like"/>
    <property type="match status" value="1"/>
</dbReference>
<sequence length="112" mass="12839">MKSDDVYLKQILDSVIKIKLFIRGVNSSQFLTDQKTQSAVIMQLALIGELSKKISKNTQSHVDLPWKDIAGFRDRAIHDYYQIDLGIVWETISADIPILKKAIQEYLQTTNE</sequence>
<keyword evidence="4" id="KW-0547">Nucleotide-binding</keyword>
<evidence type="ECO:0000256" key="3">
    <source>
        <dbReference type="ARBA" id="ARBA00022722"/>
    </source>
</evidence>
<keyword evidence="1" id="KW-0597">Phosphoprotein</keyword>
<dbReference type="GO" id="GO:0000166">
    <property type="term" value="F:nucleotide binding"/>
    <property type="evidence" value="ECO:0007669"/>
    <property type="project" value="UniProtKB-KW"/>
</dbReference>
<evidence type="ECO:0000256" key="4">
    <source>
        <dbReference type="ARBA" id="ARBA00022741"/>
    </source>
</evidence>
<dbReference type="GO" id="GO:0016787">
    <property type="term" value="F:hydrolase activity"/>
    <property type="evidence" value="ECO:0007669"/>
    <property type="project" value="UniProtKB-KW"/>
</dbReference>
<accession>A0A2M6ITY9</accession>
<evidence type="ECO:0000256" key="6">
    <source>
        <dbReference type="ARBA" id="ARBA00024207"/>
    </source>
</evidence>
<dbReference type="GO" id="GO:0110001">
    <property type="term" value="C:toxin-antitoxin complex"/>
    <property type="evidence" value="ECO:0007669"/>
    <property type="project" value="InterPro"/>
</dbReference>
<proteinExistence type="inferred from homology"/>
<comment type="caution">
    <text evidence="7">The sequence shown here is derived from an EMBL/GenBank/DDBJ whole genome shotgun (WGS) entry which is preliminary data.</text>
</comment>
<protein>
    <recommendedName>
        <fullName evidence="9">DUF86 domain-containing protein</fullName>
    </recommendedName>
</protein>
<evidence type="ECO:0000256" key="2">
    <source>
        <dbReference type="ARBA" id="ARBA00022649"/>
    </source>
</evidence>